<organism evidence="2 3">
    <name type="scientific">Thraustotheca clavata</name>
    <dbReference type="NCBI Taxonomy" id="74557"/>
    <lineage>
        <taxon>Eukaryota</taxon>
        <taxon>Sar</taxon>
        <taxon>Stramenopiles</taxon>
        <taxon>Oomycota</taxon>
        <taxon>Saprolegniomycetes</taxon>
        <taxon>Saprolegniales</taxon>
        <taxon>Achlyaceae</taxon>
        <taxon>Thraustotheca</taxon>
    </lineage>
</organism>
<evidence type="ECO:0000256" key="1">
    <source>
        <dbReference type="SAM" id="Phobius"/>
    </source>
</evidence>
<dbReference type="OrthoDB" id="78168at2759"/>
<evidence type="ECO:0000313" key="2">
    <source>
        <dbReference type="EMBL" id="OQS05539.1"/>
    </source>
</evidence>
<comment type="caution">
    <text evidence="2">The sequence shown here is derived from an EMBL/GenBank/DDBJ whole genome shotgun (WGS) entry which is preliminary data.</text>
</comment>
<dbReference type="Proteomes" id="UP000243217">
    <property type="component" value="Unassembled WGS sequence"/>
</dbReference>
<feature type="transmembrane region" description="Helical" evidence="1">
    <location>
        <begin position="7"/>
        <end position="28"/>
    </location>
</feature>
<gene>
    <name evidence="2" type="ORF">THRCLA_20588</name>
</gene>
<keyword evidence="3" id="KW-1185">Reference proteome</keyword>
<keyword evidence="1" id="KW-1133">Transmembrane helix</keyword>
<proteinExistence type="predicted"/>
<keyword evidence="1" id="KW-0812">Transmembrane</keyword>
<keyword evidence="1" id="KW-0472">Membrane</keyword>
<reference evidence="2 3" key="1">
    <citation type="journal article" date="2014" name="Genome Biol. Evol.">
        <title>The secreted proteins of Achlya hypogyna and Thraustotheca clavata identify the ancestral oomycete secretome and reveal gene acquisitions by horizontal gene transfer.</title>
        <authorList>
            <person name="Misner I."/>
            <person name="Blouin N."/>
            <person name="Leonard G."/>
            <person name="Richards T.A."/>
            <person name="Lane C.E."/>
        </authorList>
    </citation>
    <scope>NUCLEOTIDE SEQUENCE [LARGE SCALE GENOMIC DNA]</scope>
    <source>
        <strain evidence="2 3">ATCC 34112</strain>
    </source>
</reference>
<dbReference type="AlphaFoldDB" id="A0A1W0A5Q5"/>
<dbReference type="EMBL" id="JNBS01000447">
    <property type="protein sequence ID" value="OQS05539.1"/>
    <property type="molecule type" value="Genomic_DNA"/>
</dbReference>
<name>A0A1W0A5Q5_9STRA</name>
<evidence type="ECO:0000313" key="3">
    <source>
        <dbReference type="Proteomes" id="UP000243217"/>
    </source>
</evidence>
<sequence length="146" mass="17476">MQRIKQFISRWCGPVHIILSIICSLVYIEMIEDSISNDLFWPNMSPTGAQMYLIELFSRHVVMKKEMTIDLFDPSSAIIDKFILHLHHTVFGLRIHAIFEYTSIRDTITGFRSFDASYTFNLFTQYCWVDFDRRWEIAHTFKRQKR</sequence>
<protein>
    <submittedName>
        <fullName evidence="2">Uncharacterized protein</fullName>
    </submittedName>
</protein>
<accession>A0A1W0A5Q5</accession>